<dbReference type="PRINTS" id="PR00722">
    <property type="entry name" value="CHYMOTRYPSIN"/>
</dbReference>
<dbReference type="InterPro" id="IPR001254">
    <property type="entry name" value="Trypsin_dom"/>
</dbReference>
<dbReference type="EMBL" id="AP029264">
    <property type="protein sequence ID" value="BFF96283.1"/>
    <property type="molecule type" value="Genomic_DNA"/>
</dbReference>
<evidence type="ECO:0000256" key="2">
    <source>
        <dbReference type="ARBA" id="ARBA00022670"/>
    </source>
</evidence>
<comment type="similarity">
    <text evidence="1">Belongs to the peptidase S1 family.</text>
</comment>
<evidence type="ECO:0000313" key="11">
    <source>
        <dbReference type="Proteomes" id="UP001500889"/>
    </source>
</evidence>
<keyword evidence="7" id="KW-1015">Disulfide bond</keyword>
<evidence type="ECO:0000256" key="7">
    <source>
        <dbReference type="ARBA" id="ARBA00023157"/>
    </source>
</evidence>
<dbReference type="GO" id="GO:0004252">
    <property type="term" value="F:serine-type endopeptidase activity"/>
    <property type="evidence" value="ECO:0007669"/>
    <property type="project" value="InterPro"/>
</dbReference>
<sequence>MWLQYLLPFLLSLLSISSDIPDLSYNHFNSHLVSLRSYNYVEIPGDNHFCSGVIISELHVLTSAHCVTNKRGLLMNARRIKLAFCSPLPEARDKREQLVSIDSMVVYPLYERKNQDDLAVIKLGRTIWFRGHHLVSVSIGSDELDVGKDCLAIGWTPKDGRRKMKANPLLVVNVETRPFEECLKSSEIQRNAQAASEYLICLRNTDSHICMSDIGGPIFCNGHLYGLALGSINCSVQAPIFFSYVPYYNSWLELIIS</sequence>
<keyword evidence="3 8" id="KW-0732">Signal</keyword>
<keyword evidence="5" id="KW-0720">Serine protease</keyword>
<dbReference type="SUPFAM" id="SSF50494">
    <property type="entry name" value="Trypsin-like serine proteases"/>
    <property type="match status" value="1"/>
</dbReference>
<dbReference type="InterPro" id="IPR009003">
    <property type="entry name" value="Peptidase_S1_PA"/>
</dbReference>
<evidence type="ECO:0000313" key="10">
    <source>
        <dbReference type="EMBL" id="BFF96283.1"/>
    </source>
</evidence>
<accession>A0AAU9FKJ4</accession>
<dbReference type="Proteomes" id="UP001500889">
    <property type="component" value="Chromosome U"/>
</dbReference>
<keyword evidence="4" id="KW-0378">Hydrolase</keyword>
<evidence type="ECO:0000259" key="9">
    <source>
        <dbReference type="PROSITE" id="PS50240"/>
    </source>
</evidence>
<dbReference type="Gene3D" id="2.40.10.10">
    <property type="entry name" value="Trypsin-like serine proteases"/>
    <property type="match status" value="1"/>
</dbReference>
<dbReference type="InterPro" id="IPR050430">
    <property type="entry name" value="Peptidase_S1"/>
</dbReference>
<dbReference type="AlphaFoldDB" id="A0AAU9FKJ4"/>
<dbReference type="GO" id="GO:0006508">
    <property type="term" value="P:proteolysis"/>
    <property type="evidence" value="ECO:0007669"/>
    <property type="project" value="UniProtKB-KW"/>
</dbReference>
<reference evidence="10 11" key="1">
    <citation type="submission" date="2024-02" db="EMBL/GenBank/DDBJ databases">
        <title>A chromosome-level genome assembly of Drosophila madeirensis, a fruit fly species endemic to Madeira island.</title>
        <authorList>
            <person name="Tomihara K."/>
            <person name="Llopart A."/>
            <person name="Yamamoto D."/>
        </authorList>
    </citation>
    <scope>NUCLEOTIDE SEQUENCE [LARGE SCALE GENOMIC DNA]</scope>
    <source>
        <strain evidence="10 11">RF1</strain>
    </source>
</reference>
<feature type="signal peptide" evidence="8">
    <location>
        <begin position="1"/>
        <end position="17"/>
    </location>
</feature>
<name>A0AAU9FKJ4_DROMD</name>
<keyword evidence="11" id="KW-1185">Reference proteome</keyword>
<evidence type="ECO:0000256" key="8">
    <source>
        <dbReference type="SAM" id="SignalP"/>
    </source>
</evidence>
<feature type="domain" description="Peptidase S1" evidence="9">
    <location>
        <begin position="8"/>
        <end position="257"/>
    </location>
</feature>
<proteinExistence type="inferred from homology"/>
<dbReference type="PANTHER" id="PTHR24276">
    <property type="entry name" value="POLYSERASE-RELATED"/>
    <property type="match status" value="1"/>
</dbReference>
<keyword evidence="2" id="KW-0645">Protease</keyword>
<dbReference type="InterPro" id="IPR043504">
    <property type="entry name" value="Peptidase_S1_PA_chymotrypsin"/>
</dbReference>
<evidence type="ECO:0000256" key="6">
    <source>
        <dbReference type="ARBA" id="ARBA00023145"/>
    </source>
</evidence>
<dbReference type="Pfam" id="PF00089">
    <property type="entry name" value="Trypsin"/>
    <property type="match status" value="1"/>
</dbReference>
<evidence type="ECO:0000256" key="1">
    <source>
        <dbReference type="ARBA" id="ARBA00007664"/>
    </source>
</evidence>
<evidence type="ECO:0000256" key="3">
    <source>
        <dbReference type="ARBA" id="ARBA00022729"/>
    </source>
</evidence>
<gene>
    <name evidence="10" type="ORF">DMAD_13518</name>
</gene>
<dbReference type="PROSITE" id="PS50240">
    <property type="entry name" value="TRYPSIN_DOM"/>
    <property type="match status" value="1"/>
</dbReference>
<dbReference type="InterPro" id="IPR001314">
    <property type="entry name" value="Peptidase_S1A"/>
</dbReference>
<protein>
    <submittedName>
        <fullName evidence="10">Anionic trypsin-2</fullName>
    </submittedName>
</protein>
<dbReference type="SMART" id="SM00020">
    <property type="entry name" value="Tryp_SPc"/>
    <property type="match status" value="1"/>
</dbReference>
<keyword evidence="6" id="KW-0865">Zymogen</keyword>
<evidence type="ECO:0000256" key="5">
    <source>
        <dbReference type="ARBA" id="ARBA00022825"/>
    </source>
</evidence>
<evidence type="ECO:0000256" key="4">
    <source>
        <dbReference type="ARBA" id="ARBA00022801"/>
    </source>
</evidence>
<dbReference type="PANTHER" id="PTHR24276:SF98">
    <property type="entry name" value="FI18310P1-RELATED"/>
    <property type="match status" value="1"/>
</dbReference>
<organism evidence="10 11">
    <name type="scientific">Drosophila madeirensis</name>
    <name type="common">Fruit fly</name>
    <dbReference type="NCBI Taxonomy" id="30013"/>
    <lineage>
        <taxon>Eukaryota</taxon>
        <taxon>Metazoa</taxon>
        <taxon>Ecdysozoa</taxon>
        <taxon>Arthropoda</taxon>
        <taxon>Hexapoda</taxon>
        <taxon>Insecta</taxon>
        <taxon>Pterygota</taxon>
        <taxon>Neoptera</taxon>
        <taxon>Endopterygota</taxon>
        <taxon>Diptera</taxon>
        <taxon>Brachycera</taxon>
        <taxon>Muscomorpha</taxon>
        <taxon>Ephydroidea</taxon>
        <taxon>Drosophilidae</taxon>
        <taxon>Drosophila</taxon>
        <taxon>Sophophora</taxon>
    </lineage>
</organism>
<feature type="chain" id="PRO_5043414900" evidence="8">
    <location>
        <begin position="18"/>
        <end position="257"/>
    </location>
</feature>